<evidence type="ECO:0000256" key="1">
    <source>
        <dbReference type="SAM" id="SignalP"/>
    </source>
</evidence>
<dbReference type="Proteomes" id="UP000253769">
    <property type="component" value="Unassembled WGS sequence"/>
</dbReference>
<keyword evidence="1" id="KW-0732">Signal</keyword>
<evidence type="ECO:0000313" key="2">
    <source>
        <dbReference type="EMBL" id="RDE25141.1"/>
    </source>
</evidence>
<dbReference type="RefSeq" id="WP_114694738.1">
    <property type="nucleotide sequence ID" value="NZ_QQOH01000001.1"/>
</dbReference>
<feature type="chain" id="PRO_5016935534" description="Lipoprotein" evidence="1">
    <location>
        <begin position="19"/>
        <end position="162"/>
    </location>
</feature>
<dbReference type="PROSITE" id="PS51257">
    <property type="entry name" value="PROKAR_LIPOPROTEIN"/>
    <property type="match status" value="1"/>
</dbReference>
<organism evidence="2 3">
    <name type="scientific">Motiliproteus coralliicola</name>
    <dbReference type="NCBI Taxonomy" id="2283196"/>
    <lineage>
        <taxon>Bacteria</taxon>
        <taxon>Pseudomonadati</taxon>
        <taxon>Pseudomonadota</taxon>
        <taxon>Gammaproteobacteria</taxon>
        <taxon>Oceanospirillales</taxon>
        <taxon>Oceanospirillaceae</taxon>
        <taxon>Motiliproteus</taxon>
    </lineage>
</organism>
<feature type="signal peptide" evidence="1">
    <location>
        <begin position="1"/>
        <end position="18"/>
    </location>
</feature>
<dbReference type="EMBL" id="QQOH01000001">
    <property type="protein sequence ID" value="RDE25141.1"/>
    <property type="molecule type" value="Genomic_DNA"/>
</dbReference>
<accession>A0A369WU61</accession>
<evidence type="ECO:0000313" key="3">
    <source>
        <dbReference type="Proteomes" id="UP000253769"/>
    </source>
</evidence>
<reference evidence="2 3" key="1">
    <citation type="submission" date="2018-07" db="EMBL/GenBank/DDBJ databases">
        <title>Motiliproteus coralliicola sp. nov., a bacterium isolated from Coral.</title>
        <authorList>
            <person name="Wang G."/>
        </authorList>
    </citation>
    <scope>NUCLEOTIDE SEQUENCE [LARGE SCALE GENOMIC DNA]</scope>
    <source>
        <strain evidence="2 3">C34</strain>
    </source>
</reference>
<name>A0A369WU61_9GAMM</name>
<dbReference type="OrthoDB" id="9798157at2"/>
<comment type="caution">
    <text evidence="2">The sequence shown here is derived from an EMBL/GenBank/DDBJ whole genome shotgun (WGS) entry which is preliminary data.</text>
</comment>
<proteinExistence type="predicted"/>
<dbReference type="AlphaFoldDB" id="A0A369WU61"/>
<gene>
    <name evidence="2" type="ORF">DV711_06185</name>
</gene>
<keyword evidence="3" id="KW-1185">Reference proteome</keyword>
<evidence type="ECO:0008006" key="4">
    <source>
        <dbReference type="Google" id="ProtNLM"/>
    </source>
</evidence>
<protein>
    <recommendedName>
        <fullName evidence="4">Lipoprotein</fullName>
    </recommendedName>
</protein>
<sequence length="162" mass="17566">MRTIFAAALIAASLFGCVSTPETNYSAPAPRIYTLADTTCADFLIYNDAATKRYPLPAESKASMNVALGQMIQASGQELLDIGYPDVVIQEGKRVYTTEKVDEFFTTLDDICSRPGVAVESKMVDVVNLFFVGIVTNTMQHFEGPSDTDNAVLAQALNRLSP</sequence>